<accession>A0A391NLX5</accession>
<comment type="caution">
    <text evidence="1">The sequence shown here is derived from an EMBL/GenBank/DDBJ whole genome shotgun (WGS) entry which is preliminary data.</text>
</comment>
<proteinExistence type="predicted"/>
<evidence type="ECO:0000313" key="2">
    <source>
        <dbReference type="Proteomes" id="UP000265618"/>
    </source>
</evidence>
<dbReference type="EMBL" id="BDIP01001349">
    <property type="protein sequence ID" value="GCA62765.1"/>
    <property type="molecule type" value="Genomic_DNA"/>
</dbReference>
<dbReference type="AlphaFoldDB" id="A0A391NLX5"/>
<keyword evidence="2" id="KW-1185">Reference proteome</keyword>
<dbReference type="Proteomes" id="UP000265618">
    <property type="component" value="Unassembled WGS sequence"/>
</dbReference>
<sequence length="116" mass="13546">MFHQRARRREETLSQARICRLTHIGCNISLESPTNQQERIGRLDSVNFEWVVEERRKSIRRRPAVSTSESDPKVVEKTVAEVGRDVPVKQEWTGLFERVTVLQGGARSWERGRECR</sequence>
<reference evidence="1 2" key="1">
    <citation type="journal article" date="2018" name="PLoS ONE">
        <title>The draft genome of Kipferlia bialata reveals reductive genome evolution in fornicate parasites.</title>
        <authorList>
            <person name="Tanifuji G."/>
            <person name="Takabayashi S."/>
            <person name="Kume K."/>
            <person name="Takagi M."/>
            <person name="Nakayama T."/>
            <person name="Kamikawa R."/>
            <person name="Inagaki Y."/>
            <person name="Hashimoto T."/>
        </authorList>
    </citation>
    <scope>NUCLEOTIDE SEQUENCE [LARGE SCALE GENOMIC DNA]</scope>
    <source>
        <strain evidence="1">NY0173</strain>
    </source>
</reference>
<organism evidence="1 2">
    <name type="scientific">Kipferlia bialata</name>
    <dbReference type="NCBI Taxonomy" id="797122"/>
    <lineage>
        <taxon>Eukaryota</taxon>
        <taxon>Metamonada</taxon>
        <taxon>Carpediemonas-like organisms</taxon>
        <taxon>Kipferlia</taxon>
    </lineage>
</organism>
<gene>
    <name evidence="1" type="ORF">KIPB_005655</name>
</gene>
<name>A0A391NLX5_9EUKA</name>
<evidence type="ECO:0000313" key="1">
    <source>
        <dbReference type="EMBL" id="GCA62765.1"/>
    </source>
</evidence>
<protein>
    <submittedName>
        <fullName evidence="1">Uncharacterized protein</fullName>
    </submittedName>
</protein>